<keyword evidence="1" id="KW-1185">Reference proteome</keyword>
<sequence>MIMVDRASTLRLYEIGQIKALSTAGYTVKQISDVVKHSRKPI</sequence>
<evidence type="ECO:0000313" key="2">
    <source>
        <dbReference type="WBParaSite" id="Hba_09081"/>
    </source>
</evidence>
<evidence type="ECO:0000313" key="1">
    <source>
        <dbReference type="Proteomes" id="UP000095283"/>
    </source>
</evidence>
<dbReference type="Proteomes" id="UP000095283">
    <property type="component" value="Unplaced"/>
</dbReference>
<dbReference type="WBParaSite" id="Hba_09081">
    <property type="protein sequence ID" value="Hba_09081"/>
    <property type="gene ID" value="Hba_09081"/>
</dbReference>
<accession>A0A1I7WV57</accession>
<name>A0A1I7WV57_HETBA</name>
<protein>
    <submittedName>
        <fullName evidence="2">HTH_38 domain-containing protein</fullName>
    </submittedName>
</protein>
<dbReference type="Gene3D" id="1.10.10.60">
    <property type="entry name" value="Homeodomain-like"/>
    <property type="match status" value="1"/>
</dbReference>
<proteinExistence type="predicted"/>
<organism evidence="1 2">
    <name type="scientific">Heterorhabditis bacteriophora</name>
    <name type="common">Entomopathogenic nematode worm</name>
    <dbReference type="NCBI Taxonomy" id="37862"/>
    <lineage>
        <taxon>Eukaryota</taxon>
        <taxon>Metazoa</taxon>
        <taxon>Ecdysozoa</taxon>
        <taxon>Nematoda</taxon>
        <taxon>Chromadorea</taxon>
        <taxon>Rhabditida</taxon>
        <taxon>Rhabditina</taxon>
        <taxon>Rhabditomorpha</taxon>
        <taxon>Strongyloidea</taxon>
        <taxon>Heterorhabditidae</taxon>
        <taxon>Heterorhabditis</taxon>
    </lineage>
</organism>
<reference evidence="2" key="1">
    <citation type="submission" date="2016-11" db="UniProtKB">
        <authorList>
            <consortium name="WormBaseParasite"/>
        </authorList>
    </citation>
    <scope>IDENTIFICATION</scope>
</reference>
<dbReference type="AlphaFoldDB" id="A0A1I7WV57"/>